<reference evidence="1 2" key="1">
    <citation type="submission" date="2019-03" db="EMBL/GenBank/DDBJ databases">
        <title>Burkholderia cepacia outbreak.</title>
        <authorList>
            <person name="Farzana R."/>
            <person name="Walsh T.R."/>
        </authorList>
    </citation>
    <scope>NUCLEOTIDE SEQUENCE [LARGE SCALE GENOMIC DNA]</scope>
    <source>
        <strain evidence="2">d13</strain>
    </source>
</reference>
<gene>
    <name evidence="1" type="ORF">E3D37_18475</name>
</gene>
<accession>A0AAX2RQW0</accession>
<name>A0AAX2RQW0_BURCE</name>
<dbReference type="EMBL" id="SNSQ01000019">
    <property type="protein sequence ID" value="TEU46193.1"/>
    <property type="molecule type" value="Genomic_DNA"/>
</dbReference>
<comment type="caution">
    <text evidence="1">The sequence shown here is derived from an EMBL/GenBank/DDBJ whole genome shotgun (WGS) entry which is preliminary data.</text>
</comment>
<dbReference type="AlphaFoldDB" id="A0AAX2RQW0"/>
<proteinExistence type="predicted"/>
<evidence type="ECO:0000313" key="2">
    <source>
        <dbReference type="Proteomes" id="UP000298234"/>
    </source>
</evidence>
<organism evidence="1 2">
    <name type="scientific">Burkholderia cepacia</name>
    <name type="common">Pseudomonas cepacia</name>
    <dbReference type="NCBI Taxonomy" id="292"/>
    <lineage>
        <taxon>Bacteria</taxon>
        <taxon>Pseudomonadati</taxon>
        <taxon>Pseudomonadota</taxon>
        <taxon>Betaproteobacteria</taxon>
        <taxon>Burkholderiales</taxon>
        <taxon>Burkholderiaceae</taxon>
        <taxon>Burkholderia</taxon>
        <taxon>Burkholderia cepacia complex</taxon>
    </lineage>
</organism>
<sequence>MARSPVSIAKEGDPRHVRALGNLHSRQRRMASRRRVNRFTGFIPEPRRGFVSQRICRRTRHTTIQKSGGNAGSQGAMCHAPACPGDGVATHRLSLRRRNAAILRRLP</sequence>
<evidence type="ECO:0000313" key="1">
    <source>
        <dbReference type="EMBL" id="TEU46193.1"/>
    </source>
</evidence>
<protein>
    <submittedName>
        <fullName evidence="1">Uncharacterized protein</fullName>
    </submittedName>
</protein>
<dbReference type="Proteomes" id="UP000298234">
    <property type="component" value="Unassembled WGS sequence"/>
</dbReference>